<sequence>MRDKKLSLLVAIQSIINGLWLLIHNGKVNYTREIRGFEHMELLNSAFFSLLVIVTGILLIYSIVKKSNKIQRWALVAMNAIWSAYTVILLINEFNGVPNMSWALFLGYNAAIYLAARYEVID</sequence>
<dbReference type="EMBL" id="BMKI01000002">
    <property type="protein sequence ID" value="GGC87756.1"/>
    <property type="molecule type" value="Genomic_DNA"/>
</dbReference>
<feature type="transmembrane region" description="Helical" evidence="1">
    <location>
        <begin position="7"/>
        <end position="23"/>
    </location>
</feature>
<keyword evidence="1" id="KW-1133">Transmembrane helix</keyword>
<name>A0ABQ1P2F9_9ENTE</name>
<keyword evidence="1" id="KW-0812">Transmembrane</keyword>
<comment type="caution">
    <text evidence="2">The sequence shown here is derived from an EMBL/GenBank/DDBJ whole genome shotgun (WGS) entry which is preliminary data.</text>
</comment>
<evidence type="ECO:0000313" key="2">
    <source>
        <dbReference type="EMBL" id="GGC87756.1"/>
    </source>
</evidence>
<evidence type="ECO:0000256" key="1">
    <source>
        <dbReference type="SAM" id="Phobius"/>
    </source>
</evidence>
<feature type="transmembrane region" description="Helical" evidence="1">
    <location>
        <begin position="43"/>
        <end position="61"/>
    </location>
</feature>
<protein>
    <submittedName>
        <fullName evidence="2">Uncharacterized protein</fullName>
    </submittedName>
</protein>
<feature type="transmembrane region" description="Helical" evidence="1">
    <location>
        <begin position="73"/>
        <end position="91"/>
    </location>
</feature>
<feature type="transmembrane region" description="Helical" evidence="1">
    <location>
        <begin position="97"/>
        <end position="116"/>
    </location>
</feature>
<keyword evidence="3" id="KW-1185">Reference proteome</keyword>
<dbReference type="Proteomes" id="UP000630615">
    <property type="component" value="Unassembled WGS sequence"/>
</dbReference>
<organism evidence="2 3">
    <name type="scientific">Enterococcus wangshanyuanii</name>
    <dbReference type="NCBI Taxonomy" id="2005703"/>
    <lineage>
        <taxon>Bacteria</taxon>
        <taxon>Bacillati</taxon>
        <taxon>Bacillota</taxon>
        <taxon>Bacilli</taxon>
        <taxon>Lactobacillales</taxon>
        <taxon>Enterococcaceae</taxon>
        <taxon>Enterococcus</taxon>
    </lineage>
</organism>
<gene>
    <name evidence="2" type="ORF">GCM10011573_16710</name>
</gene>
<proteinExistence type="predicted"/>
<keyword evidence="1" id="KW-0472">Membrane</keyword>
<accession>A0ABQ1P2F9</accession>
<reference evidence="3" key="1">
    <citation type="journal article" date="2019" name="Int. J. Syst. Evol. Microbiol.">
        <title>The Global Catalogue of Microorganisms (GCM) 10K type strain sequencing project: providing services to taxonomists for standard genome sequencing and annotation.</title>
        <authorList>
            <consortium name="The Broad Institute Genomics Platform"/>
            <consortium name="The Broad Institute Genome Sequencing Center for Infectious Disease"/>
            <person name="Wu L."/>
            <person name="Ma J."/>
        </authorList>
    </citation>
    <scope>NUCLEOTIDE SEQUENCE [LARGE SCALE GENOMIC DNA]</scope>
    <source>
        <strain evidence="3">CGMCC 1.15942</strain>
    </source>
</reference>
<evidence type="ECO:0000313" key="3">
    <source>
        <dbReference type="Proteomes" id="UP000630615"/>
    </source>
</evidence>